<proteinExistence type="predicted"/>
<evidence type="ECO:0000313" key="1">
    <source>
        <dbReference type="EMBL" id="MXU82674.1"/>
    </source>
</evidence>
<dbReference type="AlphaFoldDB" id="A0A6B0U1W8"/>
<name>A0A6B0U1W8_IXORI</name>
<organism evidence="1">
    <name type="scientific">Ixodes ricinus</name>
    <name type="common">Common tick</name>
    <name type="synonym">Acarus ricinus</name>
    <dbReference type="NCBI Taxonomy" id="34613"/>
    <lineage>
        <taxon>Eukaryota</taxon>
        <taxon>Metazoa</taxon>
        <taxon>Ecdysozoa</taxon>
        <taxon>Arthropoda</taxon>
        <taxon>Chelicerata</taxon>
        <taxon>Arachnida</taxon>
        <taxon>Acari</taxon>
        <taxon>Parasitiformes</taxon>
        <taxon>Ixodida</taxon>
        <taxon>Ixodoidea</taxon>
        <taxon>Ixodidae</taxon>
        <taxon>Ixodinae</taxon>
        <taxon>Ixodes</taxon>
    </lineage>
</organism>
<reference evidence="1" key="1">
    <citation type="submission" date="2019-12" db="EMBL/GenBank/DDBJ databases">
        <title>An insight into the sialome of adult female Ixodes ricinus ticks feeding for 6 days.</title>
        <authorList>
            <person name="Perner J."/>
            <person name="Ribeiro J.M.C."/>
        </authorList>
    </citation>
    <scope>NUCLEOTIDE SEQUENCE</scope>
    <source>
        <strain evidence="1">Semi-engorged</strain>
        <tissue evidence="1">Salivary glands</tissue>
    </source>
</reference>
<protein>
    <submittedName>
        <fullName evidence="1">Uncharacterized protein</fullName>
    </submittedName>
</protein>
<sequence>MLPPDCSLGCSLTLFFALRSKDCQKVPSFLRSSVGSPDRACIAGPEGWSRCARRPVVVLQFSWSHLVCMP</sequence>
<dbReference type="EMBL" id="GIFC01000591">
    <property type="protein sequence ID" value="MXU82674.1"/>
    <property type="molecule type" value="Transcribed_RNA"/>
</dbReference>
<accession>A0A6B0U1W8</accession>